<name>A0A514CYL8_9VIRU</name>
<reference evidence="1" key="1">
    <citation type="submission" date="2019-05" db="EMBL/GenBank/DDBJ databases">
        <title>Metatranscriptomic reconstruction reveals RNA viruses with the potential to shape carbon cycling in soil.</title>
        <authorList>
            <person name="Starr E.P."/>
            <person name="Nuccio E."/>
            <person name="Pett-Ridge J."/>
            <person name="Banfield J.F."/>
            <person name="Firestone M.K."/>
        </authorList>
    </citation>
    <scope>NUCLEOTIDE SEQUENCE</scope>
    <source>
        <strain evidence="1">H1_Bulk_30_scaffold_234</strain>
    </source>
</reference>
<protein>
    <submittedName>
        <fullName evidence="1">Uncharacterized protein</fullName>
    </submittedName>
</protein>
<evidence type="ECO:0000313" key="1">
    <source>
        <dbReference type="EMBL" id="QDH86451.1"/>
    </source>
</evidence>
<proteinExistence type="predicted"/>
<sequence length="66" mass="7756">MDESDKLDSGVAWELFPYDFYPMPDEFEVILLYNGGFLYRQQAFIRPASHECDERCKSDMHSPCTL</sequence>
<accession>A0A514CYL8</accession>
<organism evidence="1">
    <name type="scientific">Leviviridae sp</name>
    <dbReference type="NCBI Taxonomy" id="2027243"/>
    <lineage>
        <taxon>Viruses</taxon>
        <taxon>Riboviria</taxon>
        <taxon>Orthornavirae</taxon>
        <taxon>Lenarviricota</taxon>
        <taxon>Leviviricetes</taxon>
        <taxon>Norzivirales</taxon>
        <taxon>Fiersviridae</taxon>
    </lineage>
</organism>
<dbReference type="EMBL" id="MN032685">
    <property type="protein sequence ID" value="QDH86451.1"/>
    <property type="molecule type" value="Genomic_RNA"/>
</dbReference>
<gene>
    <name evidence="1" type="ORF">H1Bulk30234_000001</name>
</gene>